<organism evidence="13 14">
    <name type="scientific">Dysgonomonas termitidis</name>
    <dbReference type="NCBI Taxonomy" id="1516126"/>
    <lineage>
        <taxon>Bacteria</taxon>
        <taxon>Pseudomonadati</taxon>
        <taxon>Bacteroidota</taxon>
        <taxon>Bacteroidia</taxon>
        <taxon>Bacteroidales</taxon>
        <taxon>Dysgonomonadaceae</taxon>
        <taxon>Dysgonomonas</taxon>
    </lineage>
</organism>
<dbReference type="PROSITE" id="PS50146">
    <property type="entry name" value="DAGK"/>
    <property type="match status" value="1"/>
</dbReference>
<evidence type="ECO:0000256" key="11">
    <source>
        <dbReference type="ARBA" id="ARBA00023264"/>
    </source>
</evidence>
<keyword evidence="6 13" id="KW-0418">Kinase</keyword>
<dbReference type="PANTHER" id="PTHR12358:SF106">
    <property type="entry name" value="LIPID KINASE YEGS"/>
    <property type="match status" value="1"/>
</dbReference>
<evidence type="ECO:0000256" key="4">
    <source>
        <dbReference type="ARBA" id="ARBA00022723"/>
    </source>
</evidence>
<reference evidence="14" key="1">
    <citation type="journal article" date="2019" name="Int. J. Syst. Evol. Microbiol.">
        <title>The Global Catalogue of Microorganisms (GCM) 10K type strain sequencing project: providing services to taxonomists for standard genome sequencing and annotation.</title>
        <authorList>
            <consortium name="The Broad Institute Genomics Platform"/>
            <consortium name="The Broad Institute Genome Sequencing Center for Infectious Disease"/>
            <person name="Wu L."/>
            <person name="Ma J."/>
        </authorList>
    </citation>
    <scope>NUCLEOTIDE SEQUENCE [LARGE SCALE GENOMIC DNA]</scope>
    <source>
        <strain evidence="14">CCUG 66188</strain>
    </source>
</reference>
<evidence type="ECO:0000256" key="2">
    <source>
        <dbReference type="ARBA" id="ARBA00022516"/>
    </source>
</evidence>
<dbReference type="GO" id="GO:0016301">
    <property type="term" value="F:kinase activity"/>
    <property type="evidence" value="ECO:0007669"/>
    <property type="project" value="UniProtKB-KW"/>
</dbReference>
<keyword evidence="10" id="KW-0594">Phospholipid biosynthesis</keyword>
<evidence type="ECO:0000259" key="12">
    <source>
        <dbReference type="PROSITE" id="PS50146"/>
    </source>
</evidence>
<evidence type="ECO:0000256" key="8">
    <source>
        <dbReference type="ARBA" id="ARBA00022842"/>
    </source>
</evidence>
<dbReference type="Pfam" id="PF00781">
    <property type="entry name" value="DAGK_cat"/>
    <property type="match status" value="1"/>
</dbReference>
<keyword evidence="2" id="KW-0444">Lipid biosynthesis</keyword>
<keyword evidence="3 13" id="KW-0808">Transferase</keyword>
<dbReference type="InterPro" id="IPR016064">
    <property type="entry name" value="NAD/diacylglycerol_kinase_sf"/>
</dbReference>
<gene>
    <name evidence="13" type="ORF">ACFO6W_08080</name>
</gene>
<dbReference type="EC" id="2.7.1.-" evidence="13"/>
<dbReference type="Pfam" id="PF19279">
    <property type="entry name" value="YegS_C"/>
    <property type="match status" value="1"/>
</dbReference>
<dbReference type="SUPFAM" id="SSF111331">
    <property type="entry name" value="NAD kinase/diacylglycerol kinase-like"/>
    <property type="match status" value="1"/>
</dbReference>
<dbReference type="SMART" id="SM00046">
    <property type="entry name" value="DAGKc"/>
    <property type="match status" value="1"/>
</dbReference>
<keyword evidence="14" id="KW-1185">Reference proteome</keyword>
<evidence type="ECO:0000256" key="1">
    <source>
        <dbReference type="ARBA" id="ARBA00001946"/>
    </source>
</evidence>
<keyword evidence="9" id="KW-0443">Lipid metabolism</keyword>
<evidence type="ECO:0000256" key="7">
    <source>
        <dbReference type="ARBA" id="ARBA00022840"/>
    </source>
</evidence>
<dbReference type="InterPro" id="IPR045540">
    <property type="entry name" value="YegS/DAGK_C"/>
</dbReference>
<dbReference type="InterPro" id="IPR017438">
    <property type="entry name" value="ATP-NAD_kinase_N"/>
</dbReference>
<accession>A0ABV9KTW0</accession>
<dbReference type="InterPro" id="IPR005218">
    <property type="entry name" value="Diacylglycerol/lipid_kinase"/>
</dbReference>
<keyword evidence="11" id="KW-1208">Phospholipid metabolism</keyword>
<dbReference type="RefSeq" id="WP_379995129.1">
    <property type="nucleotide sequence ID" value="NZ_JBHSGN010000061.1"/>
</dbReference>
<evidence type="ECO:0000256" key="5">
    <source>
        <dbReference type="ARBA" id="ARBA00022741"/>
    </source>
</evidence>
<dbReference type="PANTHER" id="PTHR12358">
    <property type="entry name" value="SPHINGOSINE KINASE"/>
    <property type="match status" value="1"/>
</dbReference>
<evidence type="ECO:0000313" key="14">
    <source>
        <dbReference type="Proteomes" id="UP001596023"/>
    </source>
</evidence>
<evidence type="ECO:0000256" key="9">
    <source>
        <dbReference type="ARBA" id="ARBA00023098"/>
    </source>
</evidence>
<evidence type="ECO:0000256" key="6">
    <source>
        <dbReference type="ARBA" id="ARBA00022777"/>
    </source>
</evidence>
<keyword evidence="8" id="KW-0460">Magnesium</keyword>
<name>A0ABV9KTW0_9BACT</name>
<dbReference type="InterPro" id="IPR050187">
    <property type="entry name" value="Lipid_Phosphate_FormReg"/>
</dbReference>
<evidence type="ECO:0000256" key="3">
    <source>
        <dbReference type="ARBA" id="ARBA00022679"/>
    </source>
</evidence>
<keyword evidence="7" id="KW-0067">ATP-binding</keyword>
<feature type="domain" description="DAGKc" evidence="12">
    <location>
        <begin position="11"/>
        <end position="141"/>
    </location>
</feature>
<keyword evidence="4" id="KW-0479">Metal-binding</keyword>
<dbReference type="EMBL" id="JBHSGN010000061">
    <property type="protein sequence ID" value="MFC4673647.1"/>
    <property type="molecule type" value="Genomic_DNA"/>
</dbReference>
<proteinExistence type="predicted"/>
<protein>
    <submittedName>
        <fullName evidence="13">Diacylglycerol/lipid kinase family protein</fullName>
        <ecNumber evidence="13">2.7.1.-</ecNumber>
    </submittedName>
</protein>
<sequence length="325" mass="35737">MTKLLCADEMSAKKKIYAIINPKSGTSSKQNLPHKIADMFDARKFDIHIFITGYAGHGSEIAKQAIKDKVDYVIAVGGDGTVNEVARTLVNSDTALGIIPMGSGNGLARDLNISIDAKKAMAVILDENIISIDYGMVNDRIFFCTCGVGFDAEVAAMSSGKKTRGSFMYFKNMLETFIRQKPETYEIICPEGTIKDKAFVVTCANASQYGYNAHIAPHADIQDGMMNIAILKPLSILDVPQTSLQLFTKKIDESSKMIELITNEVTIRRENEGMMHIDGDPVKMGKEIHVKIIPQGLKVLVPANPPKKHPLDPQEILMRIADTFL</sequence>
<dbReference type="Gene3D" id="2.60.200.40">
    <property type="match status" value="1"/>
</dbReference>
<evidence type="ECO:0000256" key="10">
    <source>
        <dbReference type="ARBA" id="ARBA00023209"/>
    </source>
</evidence>
<dbReference type="NCBIfam" id="TIGR00147">
    <property type="entry name" value="YegS/Rv2252/BmrU family lipid kinase"/>
    <property type="match status" value="1"/>
</dbReference>
<comment type="cofactor">
    <cofactor evidence="1">
        <name>Mg(2+)</name>
        <dbReference type="ChEBI" id="CHEBI:18420"/>
    </cofactor>
</comment>
<dbReference type="Proteomes" id="UP001596023">
    <property type="component" value="Unassembled WGS sequence"/>
</dbReference>
<dbReference type="InterPro" id="IPR001206">
    <property type="entry name" value="Diacylglycerol_kinase_cat_dom"/>
</dbReference>
<evidence type="ECO:0000313" key="13">
    <source>
        <dbReference type="EMBL" id="MFC4673647.1"/>
    </source>
</evidence>
<keyword evidence="5" id="KW-0547">Nucleotide-binding</keyword>
<comment type="caution">
    <text evidence="13">The sequence shown here is derived from an EMBL/GenBank/DDBJ whole genome shotgun (WGS) entry which is preliminary data.</text>
</comment>
<dbReference type="Gene3D" id="3.40.50.10330">
    <property type="entry name" value="Probable inorganic polyphosphate/atp-NAD kinase, domain 1"/>
    <property type="match status" value="1"/>
</dbReference>